<evidence type="ECO:0000256" key="4">
    <source>
        <dbReference type="PROSITE-ProRule" id="PRU00169"/>
    </source>
</evidence>
<dbReference type="InterPro" id="IPR001789">
    <property type="entry name" value="Sig_transdc_resp-reg_receiver"/>
</dbReference>
<dbReference type="PROSITE" id="PS50110">
    <property type="entry name" value="RESPONSE_REGULATORY"/>
    <property type="match status" value="1"/>
</dbReference>
<accession>A0AAJ3D842</accession>
<comment type="caution">
    <text evidence="7">The sequence shown here is derived from an EMBL/GenBank/DDBJ whole genome shotgun (WGS) entry which is preliminary data.</text>
</comment>
<keyword evidence="3" id="KW-0804">Transcription</keyword>
<dbReference type="AlphaFoldDB" id="A0AAJ3D842"/>
<evidence type="ECO:0000259" key="5">
    <source>
        <dbReference type="PROSITE" id="PS50043"/>
    </source>
</evidence>
<dbReference type="InterPro" id="IPR011006">
    <property type="entry name" value="CheY-like_superfamily"/>
</dbReference>
<name>A0AAJ3D842_ACIHA</name>
<evidence type="ECO:0000256" key="3">
    <source>
        <dbReference type="ARBA" id="ARBA00023163"/>
    </source>
</evidence>
<dbReference type="Gene3D" id="3.40.50.2300">
    <property type="match status" value="1"/>
</dbReference>
<dbReference type="SUPFAM" id="SSF52172">
    <property type="entry name" value="CheY-like"/>
    <property type="match status" value="1"/>
</dbReference>
<dbReference type="GO" id="GO:0006355">
    <property type="term" value="P:regulation of DNA-templated transcription"/>
    <property type="evidence" value="ECO:0007669"/>
    <property type="project" value="InterPro"/>
</dbReference>
<proteinExistence type="predicted"/>
<dbReference type="CDD" id="cd06170">
    <property type="entry name" value="LuxR_C_like"/>
    <property type="match status" value="1"/>
</dbReference>
<dbReference type="PROSITE" id="PS00622">
    <property type="entry name" value="HTH_LUXR_1"/>
    <property type="match status" value="1"/>
</dbReference>
<dbReference type="SMART" id="SM00448">
    <property type="entry name" value="REC"/>
    <property type="match status" value="1"/>
</dbReference>
<keyword evidence="4" id="KW-0597">Phosphoprotein</keyword>
<dbReference type="InterPro" id="IPR036388">
    <property type="entry name" value="WH-like_DNA-bd_sf"/>
</dbReference>
<evidence type="ECO:0000256" key="2">
    <source>
        <dbReference type="ARBA" id="ARBA00023125"/>
    </source>
</evidence>
<dbReference type="EMBL" id="WTTO01000007">
    <property type="protein sequence ID" value="NAR72656.1"/>
    <property type="molecule type" value="Genomic_DNA"/>
</dbReference>
<dbReference type="SMART" id="SM00421">
    <property type="entry name" value="HTH_LUXR"/>
    <property type="match status" value="1"/>
</dbReference>
<dbReference type="PANTHER" id="PTHR43214">
    <property type="entry name" value="TWO-COMPONENT RESPONSE REGULATOR"/>
    <property type="match status" value="1"/>
</dbReference>
<keyword evidence="1" id="KW-0805">Transcription regulation</keyword>
<dbReference type="Pfam" id="PF00072">
    <property type="entry name" value="Response_reg"/>
    <property type="match status" value="1"/>
</dbReference>
<evidence type="ECO:0000256" key="1">
    <source>
        <dbReference type="ARBA" id="ARBA00023015"/>
    </source>
</evidence>
<protein>
    <submittedName>
        <fullName evidence="7">Response regulator</fullName>
    </submittedName>
</protein>
<feature type="modified residue" description="4-aspartylphosphate" evidence="4">
    <location>
        <position position="78"/>
    </location>
</feature>
<dbReference type="InterPro" id="IPR039420">
    <property type="entry name" value="WalR-like"/>
</dbReference>
<gene>
    <name evidence="7" type="ORF">GPS52_03950</name>
</gene>
<dbReference type="Gene3D" id="1.10.10.10">
    <property type="entry name" value="Winged helix-like DNA-binding domain superfamily/Winged helix DNA-binding domain"/>
    <property type="match status" value="1"/>
</dbReference>
<dbReference type="Proteomes" id="UP000451048">
    <property type="component" value="Unassembled WGS sequence"/>
</dbReference>
<dbReference type="InterPro" id="IPR016032">
    <property type="entry name" value="Sig_transdc_resp-reg_C-effctor"/>
</dbReference>
<dbReference type="Pfam" id="PF00196">
    <property type="entry name" value="GerE"/>
    <property type="match status" value="1"/>
</dbReference>
<evidence type="ECO:0000259" key="6">
    <source>
        <dbReference type="PROSITE" id="PS50110"/>
    </source>
</evidence>
<dbReference type="GO" id="GO:0000160">
    <property type="term" value="P:phosphorelay signal transduction system"/>
    <property type="evidence" value="ECO:0007669"/>
    <property type="project" value="InterPro"/>
</dbReference>
<feature type="domain" description="Response regulatory" evidence="6">
    <location>
        <begin position="26"/>
        <end position="143"/>
    </location>
</feature>
<evidence type="ECO:0000313" key="8">
    <source>
        <dbReference type="Proteomes" id="UP000451048"/>
    </source>
</evidence>
<dbReference type="RefSeq" id="WP_160127208.1">
    <property type="nucleotide sequence ID" value="NZ_CP031984.1"/>
</dbReference>
<dbReference type="PRINTS" id="PR00038">
    <property type="entry name" value="HTHLUXR"/>
</dbReference>
<sequence>MLETGNHFLSLIMIHVSQNELILPVPVFILEDDAIMQQRLKRILLEIGYAEDALIFAQTLSQAKDMLQQYPISFSLVDLGLPDGNGIDFIENLRQTDEVSPILVISAWSTQETILKAIQAGATGYLLKERDDFEIMLSIRSILRGGAPIDPFIAQQILSKITFEQKVKDVAVAEQNNLLSTREFEILQLVAQGMSNREIADFLHLSKYTIECHIKHIYRKLSVSSRSKAINTARSLGIL</sequence>
<dbReference type="SUPFAM" id="SSF46894">
    <property type="entry name" value="C-terminal effector domain of the bipartite response regulators"/>
    <property type="match status" value="1"/>
</dbReference>
<reference evidence="7 8" key="1">
    <citation type="submission" date="2019-12" db="EMBL/GenBank/DDBJ databases">
        <title>Acinetobacter haemolyticus comparative genomics.</title>
        <authorList>
            <person name="Castro-Jaimes S."/>
            <person name="Bello-Lopez E."/>
            <person name="Velazquez-Acosta C."/>
            <person name="Volkow-Fernandez P."/>
            <person name="Lozano-Zarain P."/>
            <person name="Castillo Ramirez S."/>
            <person name="Cevallos M.A."/>
        </authorList>
    </citation>
    <scope>NUCLEOTIDE SEQUENCE [LARGE SCALE GENOMIC DNA]</scope>
    <source>
        <strain evidence="7 8">AN10</strain>
    </source>
</reference>
<evidence type="ECO:0000313" key="7">
    <source>
        <dbReference type="EMBL" id="NAR72656.1"/>
    </source>
</evidence>
<dbReference type="GO" id="GO:0003677">
    <property type="term" value="F:DNA binding"/>
    <property type="evidence" value="ECO:0007669"/>
    <property type="project" value="UniProtKB-KW"/>
</dbReference>
<dbReference type="InterPro" id="IPR000792">
    <property type="entry name" value="Tscrpt_reg_LuxR_C"/>
</dbReference>
<organism evidence="7 8">
    <name type="scientific">Acinetobacter haemolyticus</name>
    <dbReference type="NCBI Taxonomy" id="29430"/>
    <lineage>
        <taxon>Bacteria</taxon>
        <taxon>Pseudomonadati</taxon>
        <taxon>Pseudomonadota</taxon>
        <taxon>Gammaproteobacteria</taxon>
        <taxon>Moraxellales</taxon>
        <taxon>Moraxellaceae</taxon>
        <taxon>Acinetobacter</taxon>
    </lineage>
</organism>
<dbReference type="PROSITE" id="PS50043">
    <property type="entry name" value="HTH_LUXR_2"/>
    <property type="match status" value="1"/>
</dbReference>
<feature type="domain" description="HTH luxR-type" evidence="5">
    <location>
        <begin position="172"/>
        <end position="237"/>
    </location>
</feature>
<dbReference type="PANTHER" id="PTHR43214:SF41">
    <property type="entry name" value="NITRATE_NITRITE RESPONSE REGULATOR PROTEIN NARP"/>
    <property type="match status" value="1"/>
</dbReference>
<keyword evidence="2" id="KW-0238">DNA-binding</keyword>